<evidence type="ECO:0000313" key="1">
    <source>
        <dbReference type="EMBL" id="CBJ30348.1"/>
    </source>
</evidence>
<accession>D7FP87</accession>
<gene>
    <name evidence="1" type="ORF">Esi_0187_0046</name>
</gene>
<sequence length="45" mass="5355">MNTEGEGWGRRETNFNMLRLRLRGWEDGDRAEKRILFVLSARSDD</sequence>
<evidence type="ECO:0000313" key="2">
    <source>
        <dbReference type="Proteomes" id="UP000002630"/>
    </source>
</evidence>
<dbReference type="EMBL" id="FN649760">
    <property type="protein sequence ID" value="CBJ30348.1"/>
    <property type="molecule type" value="Genomic_DNA"/>
</dbReference>
<name>D7FP87_ECTSI</name>
<organism evidence="1 2">
    <name type="scientific">Ectocarpus siliculosus</name>
    <name type="common">Brown alga</name>
    <name type="synonym">Conferva siliculosa</name>
    <dbReference type="NCBI Taxonomy" id="2880"/>
    <lineage>
        <taxon>Eukaryota</taxon>
        <taxon>Sar</taxon>
        <taxon>Stramenopiles</taxon>
        <taxon>Ochrophyta</taxon>
        <taxon>PX clade</taxon>
        <taxon>Phaeophyceae</taxon>
        <taxon>Ectocarpales</taxon>
        <taxon>Ectocarpaceae</taxon>
        <taxon>Ectocarpus</taxon>
    </lineage>
</organism>
<reference evidence="1 2" key="1">
    <citation type="journal article" date="2010" name="Nature">
        <title>The Ectocarpus genome and the independent evolution of multicellularity in brown algae.</title>
        <authorList>
            <person name="Cock J.M."/>
            <person name="Sterck L."/>
            <person name="Rouze P."/>
            <person name="Scornet D."/>
            <person name="Allen A.E."/>
            <person name="Amoutzias G."/>
            <person name="Anthouard V."/>
            <person name="Artiguenave F."/>
            <person name="Aury J.M."/>
            <person name="Badger J.H."/>
            <person name="Beszteri B."/>
            <person name="Billiau K."/>
            <person name="Bonnet E."/>
            <person name="Bothwell J.H."/>
            <person name="Bowler C."/>
            <person name="Boyen C."/>
            <person name="Brownlee C."/>
            <person name="Carrano C.J."/>
            <person name="Charrier B."/>
            <person name="Cho G.Y."/>
            <person name="Coelho S.M."/>
            <person name="Collen J."/>
            <person name="Corre E."/>
            <person name="Da Silva C."/>
            <person name="Delage L."/>
            <person name="Delaroque N."/>
            <person name="Dittami S.M."/>
            <person name="Doulbeau S."/>
            <person name="Elias M."/>
            <person name="Farnham G."/>
            <person name="Gachon C.M."/>
            <person name="Gschloessl B."/>
            <person name="Heesch S."/>
            <person name="Jabbari K."/>
            <person name="Jubin C."/>
            <person name="Kawai H."/>
            <person name="Kimura K."/>
            <person name="Kloareg B."/>
            <person name="Kupper F.C."/>
            <person name="Lang D."/>
            <person name="Le Bail A."/>
            <person name="Leblanc C."/>
            <person name="Lerouge P."/>
            <person name="Lohr M."/>
            <person name="Lopez P.J."/>
            <person name="Martens C."/>
            <person name="Maumus F."/>
            <person name="Michel G."/>
            <person name="Miranda-Saavedra D."/>
            <person name="Morales J."/>
            <person name="Moreau H."/>
            <person name="Motomura T."/>
            <person name="Nagasato C."/>
            <person name="Napoli C.A."/>
            <person name="Nelson D.R."/>
            <person name="Nyvall-Collen P."/>
            <person name="Peters A.F."/>
            <person name="Pommier C."/>
            <person name="Potin P."/>
            <person name="Poulain J."/>
            <person name="Quesneville H."/>
            <person name="Read B."/>
            <person name="Rensing S.A."/>
            <person name="Ritter A."/>
            <person name="Rousvoal S."/>
            <person name="Samanta M."/>
            <person name="Samson G."/>
            <person name="Schroeder D.C."/>
            <person name="Segurens B."/>
            <person name="Strittmatter M."/>
            <person name="Tonon T."/>
            <person name="Tregear J.W."/>
            <person name="Valentin K."/>
            <person name="von Dassow P."/>
            <person name="Yamagishi T."/>
            <person name="Van de Peer Y."/>
            <person name="Wincker P."/>
        </authorList>
    </citation>
    <scope>NUCLEOTIDE SEQUENCE [LARGE SCALE GENOMIC DNA]</scope>
    <source>
        <strain evidence="2">Ec32 / CCAP1310/4</strain>
    </source>
</reference>
<dbReference type="Proteomes" id="UP000002630">
    <property type="component" value="Unassembled WGS sequence"/>
</dbReference>
<dbReference type="AlphaFoldDB" id="D7FP87"/>
<dbReference type="InParanoid" id="D7FP87"/>
<keyword evidence="2" id="KW-1185">Reference proteome</keyword>
<protein>
    <submittedName>
        <fullName evidence="1">Uncharacterized protein</fullName>
    </submittedName>
</protein>
<proteinExistence type="predicted"/>